<keyword evidence="1" id="KW-0472">Membrane</keyword>
<protein>
    <submittedName>
        <fullName evidence="2">Uncharacterized protein</fullName>
    </submittedName>
</protein>
<organism evidence="2">
    <name type="scientific">uncultured spirochete</name>
    <dbReference type="NCBI Taxonomy" id="156406"/>
    <lineage>
        <taxon>Bacteria</taxon>
        <taxon>Pseudomonadati</taxon>
        <taxon>Spirochaetota</taxon>
        <taxon>Spirochaetia</taxon>
        <taxon>Spirochaetales</taxon>
        <taxon>environmental samples</taxon>
    </lineage>
</organism>
<evidence type="ECO:0000313" key="2">
    <source>
        <dbReference type="EMBL" id="SLM18161.1"/>
    </source>
</evidence>
<feature type="transmembrane region" description="Helical" evidence="1">
    <location>
        <begin position="122"/>
        <end position="142"/>
    </location>
</feature>
<gene>
    <name evidence="2" type="ORF">SPIRO4BDMA_40733</name>
</gene>
<accession>A0A3P3XPE3</accession>
<sequence>MYRKKLLYVAIYAIGMAYLEAAIVVYLRRLYGITDLMTSAPPFDPQISLIEVGRELATLIMLLAVGLLSGKRLQSKIGFAIYAFGLWDIFYYVWLAVFIGWPKSLFDWDLLFLIPLPWWGPVIAPVMIAALMVLCGSGLAALEDKERILRPTKAEWLLLVLGICLMLYVFMADAIAQMPASIETLARLRPSSFLWGFFVVGYLISAYSAWRILSAKSVGKPSVSNSGRENNVS</sequence>
<feature type="transmembrane region" description="Helical" evidence="1">
    <location>
        <begin position="192"/>
        <end position="210"/>
    </location>
</feature>
<reference evidence="2" key="1">
    <citation type="submission" date="2017-02" db="EMBL/GenBank/DDBJ databases">
        <authorList>
            <person name="Regsiter A."/>
            <person name="William W."/>
        </authorList>
    </citation>
    <scope>NUCLEOTIDE SEQUENCE</scope>
    <source>
        <strain evidence="2">BdmA 4</strain>
    </source>
</reference>
<name>A0A3P3XPE3_9SPIR</name>
<dbReference type="EMBL" id="FWDO01000004">
    <property type="protein sequence ID" value="SLM18161.1"/>
    <property type="molecule type" value="Genomic_DNA"/>
</dbReference>
<feature type="transmembrane region" description="Helical" evidence="1">
    <location>
        <begin position="7"/>
        <end position="27"/>
    </location>
</feature>
<keyword evidence="1" id="KW-1133">Transmembrane helix</keyword>
<dbReference type="AlphaFoldDB" id="A0A3P3XPE3"/>
<feature type="transmembrane region" description="Helical" evidence="1">
    <location>
        <begin position="47"/>
        <end position="68"/>
    </location>
</feature>
<evidence type="ECO:0000256" key="1">
    <source>
        <dbReference type="SAM" id="Phobius"/>
    </source>
</evidence>
<proteinExistence type="predicted"/>
<feature type="transmembrane region" description="Helical" evidence="1">
    <location>
        <begin position="80"/>
        <end position="102"/>
    </location>
</feature>
<feature type="transmembrane region" description="Helical" evidence="1">
    <location>
        <begin position="154"/>
        <end position="172"/>
    </location>
</feature>
<keyword evidence="1" id="KW-0812">Transmembrane</keyword>